<sequence>MPPIPFKFQGSDGHIRRLAFENLPSWDELASKLHSLYAIPVDKVGVSYFDDDNDEITASSNEELQDIYRTTFQSKKQIRMPTLRITSPKFHSERKHLGEDPDNLDFNDWQRFNITDYLDDAPHAFVELISGLDKAGAHSDSNDEKSTVQPVLVDKGKGKATSTGAMSTTSALEEEFAQKYPIHVVNIAHPQSDSGVHHEGETASHKTSSVPFDSRTPVENNGPLDDPPLPAIESQSNTSSTLTNDIATFLSSLSNVISAHPELSEGLRNIVRNATNGTYWEAHRAALSRAANDMQQATGQIEQQAAQRVSEALGNLFRSFSQVTDTLNQNQNAQQPTRAPENQQPLPWYQHPFPVGRHPWGRRFPVGLDPSHSPPWHSTPWSERGHRIVHGHPPPPPPFNPFSGPPKFFPPPSPPHFGHPEIPSFPQVSVPRPPSAPPPGISSKVADPNPVTTNESRAEERATPFASVYDRLEHKQQKKNSADAVDHIFVTADIPAPVSSNQLLQPRKSEPPSPKPTSQELRAQVEAAKRNYKEQKERYRREREERRNQAGGNRLDEANFFSTNAVAGEGSHIVSKASGSYPQLELYSAGPRPYNTHLGHDSTSRGNLVSRAMTRISKRLSDMGFSENSYSDLPDKIKTEMQSRKVITKEEEDDIVTNLLEELLSLPSKSYLASSSVAKDKTHNL</sequence>
<gene>
    <name evidence="3" type="ORF">JR316_000567</name>
</gene>
<dbReference type="OrthoDB" id="661148at2759"/>
<dbReference type="Pfam" id="PF00564">
    <property type="entry name" value="PB1"/>
    <property type="match status" value="1"/>
</dbReference>
<evidence type="ECO:0000256" key="1">
    <source>
        <dbReference type="SAM" id="MobiDB-lite"/>
    </source>
</evidence>
<dbReference type="PROSITE" id="PS51745">
    <property type="entry name" value="PB1"/>
    <property type="match status" value="1"/>
</dbReference>
<organism evidence="3">
    <name type="scientific">Psilocybe cubensis</name>
    <name type="common">Psychedelic mushroom</name>
    <name type="synonym">Stropharia cubensis</name>
    <dbReference type="NCBI Taxonomy" id="181762"/>
    <lineage>
        <taxon>Eukaryota</taxon>
        <taxon>Fungi</taxon>
        <taxon>Dikarya</taxon>
        <taxon>Basidiomycota</taxon>
        <taxon>Agaricomycotina</taxon>
        <taxon>Agaricomycetes</taxon>
        <taxon>Agaricomycetidae</taxon>
        <taxon>Agaricales</taxon>
        <taxon>Agaricineae</taxon>
        <taxon>Strophariaceae</taxon>
        <taxon>Psilocybe</taxon>
    </lineage>
</organism>
<feature type="region of interest" description="Disordered" evidence="1">
    <location>
        <begin position="371"/>
        <end position="465"/>
    </location>
</feature>
<feature type="domain" description="PB1" evidence="2">
    <location>
        <begin position="1"/>
        <end position="85"/>
    </location>
</feature>
<feature type="region of interest" description="Disordered" evidence="1">
    <location>
        <begin position="191"/>
        <end position="239"/>
    </location>
</feature>
<reference evidence="3" key="1">
    <citation type="submission" date="2021-02" db="EMBL/GenBank/DDBJ databases">
        <title>Psilocybe cubensis genome.</title>
        <authorList>
            <person name="Mckernan K.J."/>
            <person name="Crawford S."/>
            <person name="Trippe A."/>
            <person name="Kane L.T."/>
            <person name="Mclaughlin S."/>
        </authorList>
    </citation>
    <scope>NUCLEOTIDE SEQUENCE [LARGE SCALE GENOMIC DNA]</scope>
    <source>
        <strain evidence="3">MGC-MH-2018</strain>
    </source>
</reference>
<dbReference type="Gene3D" id="3.10.20.90">
    <property type="entry name" value="Phosphatidylinositol 3-kinase Catalytic Subunit, Chain A, domain 1"/>
    <property type="match status" value="1"/>
</dbReference>
<dbReference type="AlphaFoldDB" id="A0A8H7YAM1"/>
<evidence type="ECO:0000313" key="3">
    <source>
        <dbReference type="EMBL" id="KAG5173909.1"/>
    </source>
</evidence>
<comment type="caution">
    <text evidence="3">The sequence shown here is derived from an EMBL/GenBank/DDBJ whole genome shotgun (WGS) entry which is preliminary data.</text>
</comment>
<dbReference type="InterPro" id="IPR053793">
    <property type="entry name" value="PB1-like"/>
</dbReference>
<protein>
    <recommendedName>
        <fullName evidence="2">PB1 domain-containing protein</fullName>
    </recommendedName>
</protein>
<accession>A0A8H7YAM1</accession>
<feature type="region of interest" description="Disordered" evidence="1">
    <location>
        <begin position="135"/>
        <end position="166"/>
    </location>
</feature>
<dbReference type="EMBL" id="JAFIQS010000001">
    <property type="protein sequence ID" value="KAG5173909.1"/>
    <property type="molecule type" value="Genomic_DNA"/>
</dbReference>
<feature type="region of interest" description="Disordered" evidence="1">
    <location>
        <begin position="499"/>
        <end position="553"/>
    </location>
</feature>
<feature type="compositionally biased region" description="Basic and acidic residues" evidence="1">
    <location>
        <begin position="135"/>
        <end position="146"/>
    </location>
</feature>
<evidence type="ECO:0000259" key="2">
    <source>
        <dbReference type="PROSITE" id="PS51745"/>
    </source>
</evidence>
<feature type="compositionally biased region" description="Basic and acidic residues" evidence="1">
    <location>
        <begin position="195"/>
        <end position="204"/>
    </location>
</feature>
<dbReference type="SUPFAM" id="SSF54277">
    <property type="entry name" value="CAD &amp; PB1 domains"/>
    <property type="match status" value="1"/>
</dbReference>
<dbReference type="InterPro" id="IPR000270">
    <property type="entry name" value="PB1_dom"/>
</dbReference>
<name>A0A8H7YAM1_PSICU</name>
<feature type="region of interest" description="Disordered" evidence="1">
    <location>
        <begin position="327"/>
        <end position="351"/>
    </location>
</feature>
<feature type="compositionally biased region" description="Pro residues" evidence="1">
    <location>
        <begin position="392"/>
        <end position="417"/>
    </location>
</feature>
<feature type="compositionally biased region" description="Low complexity" evidence="1">
    <location>
        <begin position="371"/>
        <end position="382"/>
    </location>
</feature>
<feature type="compositionally biased region" description="Basic and acidic residues" evidence="1">
    <location>
        <begin position="527"/>
        <end position="548"/>
    </location>
</feature>
<proteinExistence type="predicted"/>
<feature type="compositionally biased region" description="Polar residues" evidence="1">
    <location>
        <begin position="327"/>
        <end position="345"/>
    </location>
</feature>
<feature type="compositionally biased region" description="Pro residues" evidence="1">
    <location>
        <begin position="431"/>
        <end position="440"/>
    </location>
</feature>